<organism evidence="1 2">
    <name type="scientific">Lithospermum erythrorhizon</name>
    <name type="common">Purple gromwell</name>
    <name type="synonym">Lithospermum officinale var. erythrorhizon</name>
    <dbReference type="NCBI Taxonomy" id="34254"/>
    <lineage>
        <taxon>Eukaryota</taxon>
        <taxon>Viridiplantae</taxon>
        <taxon>Streptophyta</taxon>
        <taxon>Embryophyta</taxon>
        <taxon>Tracheophyta</taxon>
        <taxon>Spermatophyta</taxon>
        <taxon>Magnoliopsida</taxon>
        <taxon>eudicotyledons</taxon>
        <taxon>Gunneridae</taxon>
        <taxon>Pentapetalae</taxon>
        <taxon>asterids</taxon>
        <taxon>lamiids</taxon>
        <taxon>Boraginales</taxon>
        <taxon>Boraginaceae</taxon>
        <taxon>Boraginoideae</taxon>
        <taxon>Lithospermeae</taxon>
        <taxon>Lithospermum</taxon>
    </lineage>
</organism>
<dbReference type="GO" id="GO:0003676">
    <property type="term" value="F:nucleic acid binding"/>
    <property type="evidence" value="ECO:0007669"/>
    <property type="project" value="InterPro"/>
</dbReference>
<dbReference type="InterPro" id="IPR036397">
    <property type="entry name" value="RNaseH_sf"/>
</dbReference>
<keyword evidence="2" id="KW-1185">Reference proteome</keyword>
<name>A0AAV3NVC8_LITER</name>
<evidence type="ECO:0000313" key="2">
    <source>
        <dbReference type="Proteomes" id="UP001454036"/>
    </source>
</evidence>
<accession>A0AAV3NVC8</accession>
<dbReference type="Gene3D" id="3.30.420.10">
    <property type="entry name" value="Ribonuclease H-like superfamily/Ribonuclease H"/>
    <property type="match status" value="1"/>
</dbReference>
<proteinExistence type="predicted"/>
<reference evidence="1 2" key="1">
    <citation type="submission" date="2024-01" db="EMBL/GenBank/DDBJ databases">
        <title>The complete chloroplast genome sequence of Lithospermum erythrorhizon: insights into the phylogenetic relationship among Boraginaceae species and the maternal lineages of purple gromwells.</title>
        <authorList>
            <person name="Okada T."/>
            <person name="Watanabe K."/>
        </authorList>
    </citation>
    <scope>NUCLEOTIDE SEQUENCE [LARGE SCALE GENOMIC DNA]</scope>
</reference>
<dbReference type="EMBL" id="BAABME010000489">
    <property type="protein sequence ID" value="GAA0143209.1"/>
    <property type="molecule type" value="Genomic_DNA"/>
</dbReference>
<dbReference type="SUPFAM" id="SSF53098">
    <property type="entry name" value="Ribonuclease H-like"/>
    <property type="match status" value="1"/>
</dbReference>
<dbReference type="InterPro" id="IPR012337">
    <property type="entry name" value="RNaseH-like_sf"/>
</dbReference>
<gene>
    <name evidence="1" type="ORF">LIER_03948</name>
</gene>
<dbReference type="Proteomes" id="UP001454036">
    <property type="component" value="Unassembled WGS sequence"/>
</dbReference>
<dbReference type="AlphaFoldDB" id="A0AAV3NVC8"/>
<protein>
    <submittedName>
        <fullName evidence="1">Uncharacterized protein</fullName>
    </submittedName>
</protein>
<comment type="caution">
    <text evidence="1">The sequence shown here is derived from an EMBL/GenBank/DDBJ whole genome shotgun (WGS) entry which is preliminary data.</text>
</comment>
<sequence length="106" mass="12386">MVPMVSPIPFAMWGIDLVGQFLKPPVKYKDAVVAVDYFNKWVEAVPLKGTTEDVIKEFIWKNIINRYGISKRIRRVIGPGTYEVEELSRKPIDHTWHGVYLKEYYV</sequence>
<evidence type="ECO:0000313" key="1">
    <source>
        <dbReference type="EMBL" id="GAA0143209.1"/>
    </source>
</evidence>